<keyword evidence="1" id="KW-0472">Membrane</keyword>
<evidence type="ECO:0000313" key="3">
    <source>
        <dbReference type="Proteomes" id="UP001292094"/>
    </source>
</evidence>
<reference evidence="2" key="1">
    <citation type="submission" date="2023-11" db="EMBL/GenBank/DDBJ databases">
        <title>Genome assemblies of two species of porcelain crab, Petrolisthes cinctipes and Petrolisthes manimaculis (Anomura: Porcellanidae).</title>
        <authorList>
            <person name="Angst P."/>
        </authorList>
    </citation>
    <scope>NUCLEOTIDE SEQUENCE</scope>
    <source>
        <strain evidence="2">PB745_02</strain>
        <tissue evidence="2">Gill</tissue>
    </source>
</reference>
<dbReference type="EMBL" id="JAWZYT010000546">
    <property type="protein sequence ID" value="KAK4321997.1"/>
    <property type="molecule type" value="Genomic_DNA"/>
</dbReference>
<feature type="transmembrane region" description="Helical" evidence="1">
    <location>
        <begin position="29"/>
        <end position="53"/>
    </location>
</feature>
<gene>
    <name evidence="2" type="ORF">Pmani_007233</name>
</gene>
<evidence type="ECO:0000256" key="1">
    <source>
        <dbReference type="SAM" id="Phobius"/>
    </source>
</evidence>
<sequence length="153" mass="16653">MVVEKELENVGWVSGRRSIAVKKRVSLGVWVRCLITLGCVMATAGTSLTHLFMLAQLPGDDAANLIHSAACLSSFSSSFTPTLIHSYSHSLLLSLLHSIPTLIHSYSHSLLLSLLHSIPTLIHSYSNSLLLSFTPTLTPTLIHSYSHSLLHVI</sequence>
<keyword evidence="1" id="KW-0812">Transmembrane</keyword>
<protein>
    <submittedName>
        <fullName evidence="2">Uncharacterized protein</fullName>
    </submittedName>
</protein>
<evidence type="ECO:0000313" key="2">
    <source>
        <dbReference type="EMBL" id="KAK4321997.1"/>
    </source>
</evidence>
<accession>A0AAE1QB01</accession>
<comment type="caution">
    <text evidence="2">The sequence shown here is derived from an EMBL/GenBank/DDBJ whole genome shotgun (WGS) entry which is preliminary data.</text>
</comment>
<keyword evidence="1" id="KW-1133">Transmembrane helix</keyword>
<organism evidence="2 3">
    <name type="scientific">Petrolisthes manimaculis</name>
    <dbReference type="NCBI Taxonomy" id="1843537"/>
    <lineage>
        <taxon>Eukaryota</taxon>
        <taxon>Metazoa</taxon>
        <taxon>Ecdysozoa</taxon>
        <taxon>Arthropoda</taxon>
        <taxon>Crustacea</taxon>
        <taxon>Multicrustacea</taxon>
        <taxon>Malacostraca</taxon>
        <taxon>Eumalacostraca</taxon>
        <taxon>Eucarida</taxon>
        <taxon>Decapoda</taxon>
        <taxon>Pleocyemata</taxon>
        <taxon>Anomura</taxon>
        <taxon>Galatheoidea</taxon>
        <taxon>Porcellanidae</taxon>
        <taxon>Petrolisthes</taxon>
    </lineage>
</organism>
<dbReference type="AlphaFoldDB" id="A0AAE1QB01"/>
<name>A0AAE1QB01_9EUCA</name>
<dbReference type="Proteomes" id="UP001292094">
    <property type="component" value="Unassembled WGS sequence"/>
</dbReference>
<proteinExistence type="predicted"/>
<keyword evidence="3" id="KW-1185">Reference proteome</keyword>